<gene>
    <name evidence="2" type="ORF">PSNMU_V1.4_AUG-EV-PASAV3_0050030</name>
</gene>
<dbReference type="OrthoDB" id="45518at2759"/>
<organism evidence="2 3">
    <name type="scientific">Pseudo-nitzschia multistriata</name>
    <dbReference type="NCBI Taxonomy" id="183589"/>
    <lineage>
        <taxon>Eukaryota</taxon>
        <taxon>Sar</taxon>
        <taxon>Stramenopiles</taxon>
        <taxon>Ochrophyta</taxon>
        <taxon>Bacillariophyta</taxon>
        <taxon>Bacillariophyceae</taxon>
        <taxon>Bacillariophycidae</taxon>
        <taxon>Bacillariales</taxon>
        <taxon>Bacillariaceae</taxon>
        <taxon>Pseudo-nitzschia</taxon>
    </lineage>
</organism>
<proteinExistence type="predicted"/>
<protein>
    <submittedName>
        <fullName evidence="2">Uncharacterized protein</fullName>
    </submittedName>
</protein>
<evidence type="ECO:0000313" key="2">
    <source>
        <dbReference type="EMBL" id="VEU38186.1"/>
    </source>
</evidence>
<keyword evidence="3" id="KW-1185">Reference proteome</keyword>
<dbReference type="Proteomes" id="UP000291116">
    <property type="component" value="Unassembled WGS sequence"/>
</dbReference>
<feature type="region of interest" description="Disordered" evidence="1">
    <location>
        <begin position="92"/>
        <end position="114"/>
    </location>
</feature>
<evidence type="ECO:0000256" key="1">
    <source>
        <dbReference type="SAM" id="MobiDB-lite"/>
    </source>
</evidence>
<name>A0A448Z829_9STRA</name>
<evidence type="ECO:0000313" key="3">
    <source>
        <dbReference type="Proteomes" id="UP000291116"/>
    </source>
</evidence>
<dbReference type="AlphaFoldDB" id="A0A448Z829"/>
<sequence length="408" mass="45684">MEGLGGPVDLERYSADGIDPSLEDCCRREVVGNRRHNALTTTLRRHDVAALAERRRRHLVSMPNNADDEACRCSCDPNSDGGEYKALTEFKERKQREHSVSEQYEEEQQEQIAREEAAYERKAAVGSGNDDSDSDDEFDYLLDEDFGVEDETIRLLEEERRAELEYQVLVRQVAGHHGYGVHRQLHPTRVLRIGGLGRDAAKSKGVPPPPQAVVLHLVDPESITSASLDYYIEKELAPQCPGTMFLRSGGRSVLSMDSDLARKSLPPNVLNPDRDLPALVAIRDGVAIHACPRLLGLGAEGGEIEPGAVRHWLDRARVLRTDPPSDDVCLIRPEEEAHMDFMLSQAQPPAPAAREEEEDHYNCGVEGCHKYFRHEHVGVKTEEQSGLVVKEDKILGMGDFEYCQFLEE</sequence>
<reference evidence="2 3" key="1">
    <citation type="submission" date="2019-01" db="EMBL/GenBank/DDBJ databases">
        <authorList>
            <person name="Ferrante I. M."/>
        </authorList>
    </citation>
    <scope>NUCLEOTIDE SEQUENCE [LARGE SCALE GENOMIC DNA]</scope>
    <source>
        <strain evidence="2 3">B856</strain>
    </source>
</reference>
<dbReference type="EMBL" id="CAACVS010000158">
    <property type="protein sequence ID" value="VEU38186.1"/>
    <property type="molecule type" value="Genomic_DNA"/>
</dbReference>
<accession>A0A448Z829</accession>